<name>A0A7I7M5P5_9MYCO</name>
<evidence type="ECO:0000256" key="2">
    <source>
        <dbReference type="ARBA" id="ARBA00023125"/>
    </source>
</evidence>
<dbReference type="KEGG" id="mpsc:MPSYJ_09760"/>
<feature type="domain" description="HTH tetR-type" evidence="5">
    <location>
        <begin position="29"/>
        <end position="89"/>
    </location>
</feature>
<reference evidence="6 7" key="1">
    <citation type="journal article" date="2019" name="Emerg. Microbes Infect.">
        <title>Comprehensive subspecies identification of 175 nontuberculous mycobacteria species based on 7547 genomic profiles.</title>
        <authorList>
            <person name="Matsumoto Y."/>
            <person name="Kinjo T."/>
            <person name="Motooka D."/>
            <person name="Nabeya D."/>
            <person name="Jung N."/>
            <person name="Uechi K."/>
            <person name="Horii T."/>
            <person name="Iida T."/>
            <person name="Fujita J."/>
            <person name="Nakamura S."/>
        </authorList>
    </citation>
    <scope>NUCLEOTIDE SEQUENCE [LARGE SCALE GENOMIC DNA]</scope>
    <source>
        <strain evidence="6 7">JCM 13323</strain>
    </source>
</reference>
<dbReference type="PANTHER" id="PTHR30055:SF234">
    <property type="entry name" value="HTH-TYPE TRANSCRIPTIONAL REGULATOR BETI"/>
    <property type="match status" value="1"/>
</dbReference>
<dbReference type="PRINTS" id="PR00455">
    <property type="entry name" value="HTHTETR"/>
</dbReference>
<gene>
    <name evidence="6" type="ORF">MPSYJ_09760</name>
</gene>
<feature type="DNA-binding region" description="H-T-H motif" evidence="4">
    <location>
        <begin position="52"/>
        <end position="71"/>
    </location>
</feature>
<protein>
    <submittedName>
        <fullName evidence="6">TetR family transcriptional regulator</fullName>
    </submittedName>
</protein>
<dbReference type="InterPro" id="IPR009057">
    <property type="entry name" value="Homeodomain-like_sf"/>
</dbReference>
<dbReference type="Proteomes" id="UP000466514">
    <property type="component" value="Chromosome"/>
</dbReference>
<evidence type="ECO:0000313" key="7">
    <source>
        <dbReference type="Proteomes" id="UP000466514"/>
    </source>
</evidence>
<organism evidence="6 7">
    <name type="scientific">Mycolicibacterium psychrotolerans</name>
    <dbReference type="NCBI Taxonomy" id="216929"/>
    <lineage>
        <taxon>Bacteria</taxon>
        <taxon>Bacillati</taxon>
        <taxon>Actinomycetota</taxon>
        <taxon>Actinomycetes</taxon>
        <taxon>Mycobacteriales</taxon>
        <taxon>Mycobacteriaceae</taxon>
        <taxon>Mycolicibacterium</taxon>
    </lineage>
</organism>
<dbReference type="EMBL" id="AP022574">
    <property type="protein sequence ID" value="BBX67515.1"/>
    <property type="molecule type" value="Genomic_DNA"/>
</dbReference>
<keyword evidence="2 4" id="KW-0238">DNA-binding</keyword>
<dbReference type="PROSITE" id="PS50977">
    <property type="entry name" value="HTH_TETR_2"/>
    <property type="match status" value="1"/>
</dbReference>
<keyword evidence="7" id="KW-1185">Reference proteome</keyword>
<evidence type="ECO:0000313" key="6">
    <source>
        <dbReference type="EMBL" id="BBX67515.1"/>
    </source>
</evidence>
<dbReference type="GO" id="GO:0000976">
    <property type="term" value="F:transcription cis-regulatory region binding"/>
    <property type="evidence" value="ECO:0007669"/>
    <property type="project" value="TreeGrafter"/>
</dbReference>
<accession>A0A7I7M5P5</accession>
<dbReference type="GO" id="GO:0003700">
    <property type="term" value="F:DNA-binding transcription factor activity"/>
    <property type="evidence" value="ECO:0007669"/>
    <property type="project" value="TreeGrafter"/>
</dbReference>
<evidence type="ECO:0000259" key="5">
    <source>
        <dbReference type="PROSITE" id="PS50977"/>
    </source>
</evidence>
<dbReference type="Gene3D" id="1.10.357.10">
    <property type="entry name" value="Tetracycline Repressor, domain 2"/>
    <property type="match status" value="1"/>
</dbReference>
<evidence type="ECO:0000256" key="4">
    <source>
        <dbReference type="PROSITE-ProRule" id="PRU00335"/>
    </source>
</evidence>
<keyword evidence="1" id="KW-0805">Transcription regulation</keyword>
<dbReference type="Pfam" id="PF00440">
    <property type="entry name" value="TetR_N"/>
    <property type="match status" value="1"/>
</dbReference>
<sequence>MVSPFSPSRPLAIVTPVSTPSVGLPEQHSTKAARLLAAASDLLIGRGARGFTVADVAQRAHVGKGTVYLYWPTKEDLLIGLLGRGFLGLLDDLIRRLGEEPDLARPSRFCPTMLDVATSQPLLAALQRHDENLLGVLADHPRSVALHDALGPSAVIGAVLPVWRRHGMARTDWETADQAFALHGLVTGIALSLVGPAPGPRPADSPLNVLSVAVTALLGPERATQKQVRSAATEIIKFLDRGRDTALELIA</sequence>
<keyword evidence="3" id="KW-0804">Transcription</keyword>
<dbReference type="SUPFAM" id="SSF46689">
    <property type="entry name" value="Homeodomain-like"/>
    <property type="match status" value="1"/>
</dbReference>
<evidence type="ECO:0000256" key="3">
    <source>
        <dbReference type="ARBA" id="ARBA00023163"/>
    </source>
</evidence>
<dbReference type="AlphaFoldDB" id="A0A7I7M5P5"/>
<dbReference type="InterPro" id="IPR050109">
    <property type="entry name" value="HTH-type_TetR-like_transc_reg"/>
</dbReference>
<evidence type="ECO:0000256" key="1">
    <source>
        <dbReference type="ARBA" id="ARBA00023015"/>
    </source>
</evidence>
<proteinExistence type="predicted"/>
<dbReference type="InterPro" id="IPR001647">
    <property type="entry name" value="HTH_TetR"/>
</dbReference>
<dbReference type="PANTHER" id="PTHR30055">
    <property type="entry name" value="HTH-TYPE TRANSCRIPTIONAL REGULATOR RUTR"/>
    <property type="match status" value="1"/>
</dbReference>